<evidence type="ECO:0000256" key="8">
    <source>
        <dbReference type="HAMAP-Rule" id="MF_00910"/>
    </source>
</evidence>
<keyword evidence="7 8" id="KW-0131">Cell cycle</keyword>
<reference evidence="10 11" key="1">
    <citation type="journal article" date="2013" name="Genome Announc.">
        <title>Genome Sequence of the Obligate Gammaproteobacterial Methanotroph Methylomicrobium album Strain BG8.</title>
        <authorList>
            <person name="Kits K.D."/>
            <person name="Kalyuzhnaya M.G."/>
            <person name="Klotz M.G."/>
            <person name="Jetten M.S."/>
            <person name="Op den Camp H.J."/>
            <person name="Vuilleumier S."/>
            <person name="Bringel F."/>
            <person name="Dispirito A.A."/>
            <person name="Murrell J.C."/>
            <person name="Bruce D."/>
            <person name="Cheng J.F."/>
            <person name="Copeland A."/>
            <person name="Goodwin L."/>
            <person name="Hauser L."/>
            <person name="Lajus A."/>
            <person name="Land M.L."/>
            <person name="Lapidus A."/>
            <person name="Lucas S."/>
            <person name="Medigue C."/>
            <person name="Pitluck S."/>
            <person name="Woyke T."/>
            <person name="Zeytun A."/>
            <person name="Stein L.Y."/>
        </authorList>
    </citation>
    <scope>NUCLEOTIDE SEQUENCE [LARGE SCALE GENOMIC DNA]</scope>
    <source>
        <strain evidence="10 11">BG8</strain>
    </source>
</reference>
<dbReference type="NCBIfam" id="TIGR02209">
    <property type="entry name" value="ftsL_broad"/>
    <property type="match status" value="1"/>
</dbReference>
<dbReference type="InterPro" id="IPR011922">
    <property type="entry name" value="Cell_div_FtsL"/>
</dbReference>
<keyword evidence="8" id="KW-0997">Cell inner membrane</keyword>
<dbReference type="AlphaFoldDB" id="H8GRI0"/>
<keyword evidence="3 8" id="KW-0132">Cell division</keyword>
<evidence type="ECO:0000256" key="3">
    <source>
        <dbReference type="ARBA" id="ARBA00022618"/>
    </source>
</evidence>
<dbReference type="eggNOG" id="COG3116">
    <property type="taxonomic scope" value="Bacteria"/>
</dbReference>
<keyword evidence="5 8" id="KW-1133">Transmembrane helix</keyword>
<organism evidence="10 11">
    <name type="scientific">Methylomicrobium album BG8</name>
    <dbReference type="NCBI Taxonomy" id="686340"/>
    <lineage>
        <taxon>Bacteria</taxon>
        <taxon>Pseudomonadati</taxon>
        <taxon>Pseudomonadota</taxon>
        <taxon>Gammaproteobacteria</taxon>
        <taxon>Methylococcales</taxon>
        <taxon>Methylococcaceae</taxon>
        <taxon>Methylomicrobium</taxon>
    </lineage>
</organism>
<evidence type="ECO:0000256" key="7">
    <source>
        <dbReference type="ARBA" id="ARBA00023306"/>
    </source>
</evidence>
<comment type="similarity">
    <text evidence="8">Belongs to the FtsL family.</text>
</comment>
<dbReference type="PANTHER" id="PTHR37479:SF1">
    <property type="entry name" value="CELL DIVISION PROTEIN FTSL"/>
    <property type="match status" value="1"/>
</dbReference>
<evidence type="ECO:0000256" key="2">
    <source>
        <dbReference type="ARBA" id="ARBA00022475"/>
    </source>
</evidence>
<dbReference type="PANTHER" id="PTHR37479">
    <property type="entry name" value="CELL DIVISION PROTEIN FTSL"/>
    <property type="match status" value="1"/>
</dbReference>
<evidence type="ECO:0000256" key="6">
    <source>
        <dbReference type="ARBA" id="ARBA00023136"/>
    </source>
</evidence>
<dbReference type="HOGENOM" id="CLU_156524_0_2_6"/>
<evidence type="ECO:0000313" key="11">
    <source>
        <dbReference type="Proteomes" id="UP000005090"/>
    </source>
</evidence>
<protein>
    <recommendedName>
        <fullName evidence="8 9">Cell division protein FtsL</fullName>
    </recommendedName>
</protein>
<proteinExistence type="inferred from homology"/>
<accession>H8GRI0</accession>
<comment type="subcellular location">
    <subcellularLocation>
        <location evidence="8">Cell inner membrane</location>
        <topology evidence="8">Single-pass type II membrane protein</topology>
    </subcellularLocation>
    <subcellularLocation>
        <location evidence="1">Cell membrane</location>
        <topology evidence="1">Single-pass type II membrane protein</topology>
    </subcellularLocation>
    <text evidence="8">Localizes to the division septum where it forms a ring structure.</text>
</comment>
<dbReference type="GO" id="GO:0043093">
    <property type="term" value="P:FtsZ-dependent cytokinesis"/>
    <property type="evidence" value="ECO:0007669"/>
    <property type="project" value="UniProtKB-UniRule"/>
</dbReference>
<name>H8GRI0_METAL</name>
<dbReference type="Pfam" id="PF04999">
    <property type="entry name" value="FtsL"/>
    <property type="match status" value="1"/>
</dbReference>
<dbReference type="HAMAP" id="MF_00910">
    <property type="entry name" value="FtsL"/>
    <property type="match status" value="1"/>
</dbReference>
<sequence length="82" mass="9523">MGALFALLLASALAAIYSKYHSRQVFIEIQKQEKILDQYDVEWGQLQLELTTQADQSKIELSAREQLKLIMPERDKIIYLKP</sequence>
<dbReference type="GO" id="GO:0032153">
    <property type="term" value="C:cell division site"/>
    <property type="evidence" value="ECO:0007669"/>
    <property type="project" value="UniProtKB-UniRule"/>
</dbReference>
<dbReference type="RefSeq" id="WP_005374317.1">
    <property type="nucleotide sequence ID" value="NZ_CM001475.1"/>
</dbReference>
<keyword evidence="2 8" id="KW-1003">Cell membrane</keyword>
<comment type="subunit">
    <text evidence="8">Part of a complex composed of FtsB, FtsL and FtsQ.</text>
</comment>
<keyword evidence="4 8" id="KW-0812">Transmembrane</keyword>
<dbReference type="Proteomes" id="UP000005090">
    <property type="component" value="Chromosome"/>
</dbReference>
<gene>
    <name evidence="8" type="primary">ftsL</name>
    <name evidence="10" type="ORF">Metal_3510</name>
</gene>
<dbReference type="GO" id="GO:0005886">
    <property type="term" value="C:plasma membrane"/>
    <property type="evidence" value="ECO:0007669"/>
    <property type="project" value="UniProtKB-SubCell"/>
</dbReference>
<evidence type="ECO:0000256" key="1">
    <source>
        <dbReference type="ARBA" id="ARBA00004401"/>
    </source>
</evidence>
<evidence type="ECO:0000256" key="9">
    <source>
        <dbReference type="NCBIfam" id="TIGR02209"/>
    </source>
</evidence>
<evidence type="ECO:0000256" key="4">
    <source>
        <dbReference type="ARBA" id="ARBA00022692"/>
    </source>
</evidence>
<evidence type="ECO:0000256" key="5">
    <source>
        <dbReference type="ARBA" id="ARBA00022989"/>
    </source>
</evidence>
<keyword evidence="11" id="KW-1185">Reference proteome</keyword>
<comment type="function">
    <text evidence="8">Essential cell division protein. May link together the upstream cell division proteins, which are predominantly cytoplasmic, with the downstream cell division proteins, which are predominantly periplasmic.</text>
</comment>
<dbReference type="EMBL" id="CM001475">
    <property type="protein sequence ID" value="EIC31159.1"/>
    <property type="molecule type" value="Genomic_DNA"/>
</dbReference>
<dbReference type="STRING" id="686340.Metal_3510"/>
<keyword evidence="6 8" id="KW-0472">Membrane</keyword>
<evidence type="ECO:0000313" key="10">
    <source>
        <dbReference type="EMBL" id="EIC31159.1"/>
    </source>
</evidence>